<dbReference type="EMBL" id="KV423917">
    <property type="protein sequence ID" value="KZT62308.1"/>
    <property type="molecule type" value="Genomic_DNA"/>
</dbReference>
<proteinExistence type="predicted"/>
<name>A0A165JV18_9BASI</name>
<keyword evidence="2" id="KW-1185">Reference proteome</keyword>
<organism evidence="1 2">
    <name type="scientific">Calocera cornea HHB12733</name>
    <dbReference type="NCBI Taxonomy" id="1353952"/>
    <lineage>
        <taxon>Eukaryota</taxon>
        <taxon>Fungi</taxon>
        <taxon>Dikarya</taxon>
        <taxon>Basidiomycota</taxon>
        <taxon>Agaricomycotina</taxon>
        <taxon>Dacrymycetes</taxon>
        <taxon>Dacrymycetales</taxon>
        <taxon>Dacrymycetaceae</taxon>
        <taxon>Calocera</taxon>
    </lineage>
</organism>
<evidence type="ECO:0000313" key="1">
    <source>
        <dbReference type="EMBL" id="KZT62308.1"/>
    </source>
</evidence>
<gene>
    <name evidence="1" type="ORF">CALCODRAFT_247087</name>
</gene>
<protein>
    <submittedName>
        <fullName evidence="1">Uncharacterized protein</fullName>
    </submittedName>
</protein>
<dbReference type="Proteomes" id="UP000076842">
    <property type="component" value="Unassembled WGS sequence"/>
</dbReference>
<sequence length="198" mass="22389">MFLVQISSTHAFLFCKHNYGQPGENIYVTEAHRISSPHVADRYRVSAGSEDDRRKKTKKIPTITFFGCLPRNSMWDTKQKPAMRRLAPDDLQTLSLFSMTMPHRIHFLLAGQEALRCPWDAQRAAPCAVPTARAPSCSLRSAREYAANEYAHCCAAFRSGASLASLLRLIHQSCYNRHTTLRSGRKKWEANKTPTLPP</sequence>
<dbReference type="AlphaFoldDB" id="A0A165JV18"/>
<reference evidence="1 2" key="1">
    <citation type="journal article" date="2016" name="Mol. Biol. Evol.">
        <title>Comparative Genomics of Early-Diverging Mushroom-Forming Fungi Provides Insights into the Origins of Lignocellulose Decay Capabilities.</title>
        <authorList>
            <person name="Nagy L.G."/>
            <person name="Riley R."/>
            <person name="Tritt A."/>
            <person name="Adam C."/>
            <person name="Daum C."/>
            <person name="Floudas D."/>
            <person name="Sun H."/>
            <person name="Yadav J.S."/>
            <person name="Pangilinan J."/>
            <person name="Larsson K.H."/>
            <person name="Matsuura K."/>
            <person name="Barry K."/>
            <person name="Labutti K."/>
            <person name="Kuo R."/>
            <person name="Ohm R.A."/>
            <person name="Bhattacharya S.S."/>
            <person name="Shirouzu T."/>
            <person name="Yoshinaga Y."/>
            <person name="Martin F.M."/>
            <person name="Grigoriev I.V."/>
            <person name="Hibbett D.S."/>
        </authorList>
    </citation>
    <scope>NUCLEOTIDE SEQUENCE [LARGE SCALE GENOMIC DNA]</scope>
    <source>
        <strain evidence="1 2">HHB12733</strain>
    </source>
</reference>
<evidence type="ECO:0000313" key="2">
    <source>
        <dbReference type="Proteomes" id="UP000076842"/>
    </source>
</evidence>
<accession>A0A165JV18</accession>
<dbReference type="InParanoid" id="A0A165JV18"/>